<dbReference type="InterPro" id="IPR052501">
    <property type="entry name" value="Alpha-1-2_FucT"/>
</dbReference>
<dbReference type="AlphaFoldDB" id="A0AAF3F6H0"/>
<dbReference type="WBParaSite" id="MBELARI_LOCUS2471">
    <property type="protein sequence ID" value="MBELARI_LOCUS2471"/>
    <property type="gene ID" value="MBELARI_LOCUS2471"/>
</dbReference>
<dbReference type="PANTHER" id="PTHR22898:SF3">
    <property type="entry name" value="ALPHA-1,2-FUCOSYLTRANSFERASE-RELATED"/>
    <property type="match status" value="1"/>
</dbReference>
<evidence type="ECO:0000313" key="2">
    <source>
        <dbReference type="WBParaSite" id="MBELARI_LOCUS2471"/>
    </source>
</evidence>
<keyword evidence="1" id="KW-1185">Reference proteome</keyword>
<dbReference type="PANTHER" id="PTHR22898">
    <property type="entry name" value="UNCHARACTERIZED GLYCOSOL TRANSFERASE-RELATED"/>
    <property type="match status" value="1"/>
</dbReference>
<evidence type="ECO:0000313" key="1">
    <source>
        <dbReference type="Proteomes" id="UP000887575"/>
    </source>
</evidence>
<dbReference type="Proteomes" id="UP000887575">
    <property type="component" value="Unassembled WGS sequence"/>
</dbReference>
<reference evidence="2" key="1">
    <citation type="submission" date="2024-02" db="UniProtKB">
        <authorList>
            <consortium name="WormBaseParasite"/>
        </authorList>
    </citation>
    <scope>IDENTIFICATION</scope>
</reference>
<name>A0AAF3F6H0_9BILA</name>
<organism evidence="1 2">
    <name type="scientific">Mesorhabditis belari</name>
    <dbReference type="NCBI Taxonomy" id="2138241"/>
    <lineage>
        <taxon>Eukaryota</taxon>
        <taxon>Metazoa</taxon>
        <taxon>Ecdysozoa</taxon>
        <taxon>Nematoda</taxon>
        <taxon>Chromadorea</taxon>
        <taxon>Rhabditida</taxon>
        <taxon>Rhabditina</taxon>
        <taxon>Rhabditomorpha</taxon>
        <taxon>Rhabditoidea</taxon>
        <taxon>Rhabditidae</taxon>
        <taxon>Mesorhabditinae</taxon>
        <taxon>Mesorhabditis</taxon>
    </lineage>
</organism>
<proteinExistence type="predicted"/>
<sequence length="69" mass="8056">MIISRQYCDNLLITAPASTFGWFMGFMAKEGKARVFYSEPYAKSSGDLVQEFRPRFIQISLTRDLRQRD</sequence>
<accession>A0AAF3F6H0</accession>
<protein>
    <submittedName>
        <fullName evidence="2">Uncharacterized protein</fullName>
    </submittedName>
</protein>